<feature type="coiled-coil region" evidence="1">
    <location>
        <begin position="244"/>
        <end position="285"/>
    </location>
</feature>
<keyword evidence="4" id="KW-1185">Reference proteome</keyword>
<reference evidence="3" key="1">
    <citation type="submission" date="2023-04" db="EMBL/GenBank/DDBJ databases">
        <title>Phytophthora lilii NBRC 32176.</title>
        <authorList>
            <person name="Ichikawa N."/>
            <person name="Sato H."/>
            <person name="Tonouchi N."/>
        </authorList>
    </citation>
    <scope>NUCLEOTIDE SEQUENCE</scope>
    <source>
        <strain evidence="3">NBRC 32176</strain>
    </source>
</reference>
<feature type="compositionally biased region" description="Basic and acidic residues" evidence="2">
    <location>
        <begin position="312"/>
        <end position="326"/>
    </location>
</feature>
<keyword evidence="1" id="KW-0175">Coiled coil</keyword>
<feature type="coiled-coil region" evidence="1">
    <location>
        <begin position="400"/>
        <end position="466"/>
    </location>
</feature>
<organism evidence="3 4">
    <name type="scientific">Phytophthora lilii</name>
    <dbReference type="NCBI Taxonomy" id="2077276"/>
    <lineage>
        <taxon>Eukaryota</taxon>
        <taxon>Sar</taxon>
        <taxon>Stramenopiles</taxon>
        <taxon>Oomycota</taxon>
        <taxon>Peronosporomycetes</taxon>
        <taxon>Peronosporales</taxon>
        <taxon>Peronosporaceae</taxon>
        <taxon>Phytophthora</taxon>
    </lineage>
</organism>
<evidence type="ECO:0000256" key="2">
    <source>
        <dbReference type="SAM" id="MobiDB-lite"/>
    </source>
</evidence>
<gene>
    <name evidence="3" type="ORF">Plil01_001742100</name>
</gene>
<evidence type="ECO:0000313" key="4">
    <source>
        <dbReference type="Proteomes" id="UP001165083"/>
    </source>
</evidence>
<sequence>MSNSPTRPLPPPRASGGDNDQIILSPLMTLMPTGYRNIQPFQKGKGWHTNGRTPRHRVASTLASDGTDIDQHAEKERGVVFPLLPGHENSRPGTQGPDASAVEGASAISSAGDQGDDRQEDEAAAIEKKVISPRAPSTPSTNGAPRRPSRTDIRVSSSNGGSFRSRALSGSPSNDASRPTSPATISGDDNLKSLANEETKAVPGPDPVLMQQLWQEYAARSHAANRQVDAAAYHEKMHRRYGEQRALKERISQLEQALETMENERNKARAQAENANKQIELLTLDRSTSELSESGTTSPTMRTVRSSFIKPTKSDEPTNAEEKSYRERSFALERALAQAKVSLSALQGQLRRQKAESAERTQALEAQLVLERNTSLELARQLREITAGFTRASAELVETRVNLEREQQRSREIIEQAQLQNAQLLSDTRRAQLETRMKLAVRSLGREALRHKMEALTSRTMRAEQSMRVAQLETERVCRERDATREQLEQVLSSHAIKYHSLGASGGIPGILKRSKQLMNASRMVSDQLLLLQVLYEEAQEPENADDGFSVHFVAYEPRSAQDDFLTFHLRDIKRLVPNHDHFLAEHSVRRRERLEALAELLLDYIHAGYKNGHLVLAEISGPEAATRLPREQLAAHHHTQQVTVYRGTRYLSLVRADEDDTVLVELDVTEAFAAATSQVWWLEIRAVVLGFTGSCDSEALFTKVDLRQLLTFCSTFASYRPSQSHDGGAGDDAELFAVHEALLEPLFESLQIVIHESGGAAKLKVVGVDEESRPSTSIEPQNRRRRLSVENQANVHLNGLDAQESKRVSSKISDPSTLRHQCVINAGDVFYCVRLQELWDGELLLDITMDDPETQQHFHRVLHEPQLAKLVEHLVADGALVENDTDESLEERKAAALQVKYGLSLELHRPLCKLVEKNVQPVLPHPSQISNKPATEAGGISLGALFDDSTGGELTYDQVDGTEYEMGTMILAPSACATLGLHHDREIRIIAAVPSILSDESSVYRLLKDILSASSKVSAESTVKEVRRQRAGIRFRGEAGYSLIQTISANVAYMGDVAVFECISLTAEIEDPIYLPLVLVVENPTIKDSPLQLVFEALGVDEDSTEFTRDALARSRAGSRADDLPELDAESAPP</sequence>
<proteinExistence type="predicted"/>
<feature type="region of interest" description="Disordered" evidence="2">
    <location>
        <begin position="83"/>
        <end position="191"/>
    </location>
</feature>
<protein>
    <submittedName>
        <fullName evidence="3">Unnamed protein product</fullName>
    </submittedName>
</protein>
<feature type="region of interest" description="Disordered" evidence="2">
    <location>
        <begin position="1107"/>
        <end position="1135"/>
    </location>
</feature>
<evidence type="ECO:0000256" key="1">
    <source>
        <dbReference type="SAM" id="Coils"/>
    </source>
</evidence>
<feature type="compositionally biased region" description="Polar residues" evidence="2">
    <location>
        <begin position="154"/>
        <end position="184"/>
    </location>
</feature>
<feature type="compositionally biased region" description="Low complexity" evidence="2">
    <location>
        <begin position="289"/>
        <end position="300"/>
    </location>
</feature>
<feature type="region of interest" description="Disordered" evidence="2">
    <location>
        <begin position="287"/>
        <end position="326"/>
    </location>
</feature>
<dbReference type="OrthoDB" id="64941at2759"/>
<feature type="region of interest" description="Disordered" evidence="2">
    <location>
        <begin position="1"/>
        <end position="21"/>
    </location>
</feature>
<name>A0A9W6YIE0_9STRA</name>
<evidence type="ECO:0000313" key="3">
    <source>
        <dbReference type="EMBL" id="GMF64641.1"/>
    </source>
</evidence>
<feature type="compositionally biased region" description="Acidic residues" evidence="2">
    <location>
        <begin position="1125"/>
        <end position="1135"/>
    </location>
</feature>
<dbReference type="EMBL" id="BSXW01012425">
    <property type="protein sequence ID" value="GMF64641.1"/>
    <property type="molecule type" value="Genomic_DNA"/>
</dbReference>
<accession>A0A9W6YIE0</accession>
<dbReference type="AlphaFoldDB" id="A0A9W6YIE0"/>
<feature type="compositionally biased region" description="Basic and acidic residues" evidence="2">
    <location>
        <begin position="1107"/>
        <end position="1124"/>
    </location>
</feature>
<dbReference type="Proteomes" id="UP001165083">
    <property type="component" value="Unassembled WGS sequence"/>
</dbReference>
<comment type="caution">
    <text evidence="3">The sequence shown here is derived from an EMBL/GenBank/DDBJ whole genome shotgun (WGS) entry which is preliminary data.</text>
</comment>